<sequence>MYSAWALLILVSLLIGALWTSYYLQLRKIRAIHETVVSIMAGMIVGLVIKLSPGTIIQKMMQFNQGYFFNLLLPPIILNSGYELKRRNFFYNFGTILTFAMIGTFIAAVVTGVLTFLYALLHLEGIHISFLDSMIFGSILSATDPVTILAIFSQLNVDPQLFSVISGESLLNDAVAIVLSETLRKFRGQDLHAVNVFKGIGLFFGVFSASMLIGILFGVAVALMLKYSQLYRFPNIEACLISLMAYSSYLFSNATEMSGIVTLLFTGITLKHYAYDNMSLRTKRSTRYIFQILSQLSENFIFIYLGVNLFTQTEVEYKPIFITVTTLFICVARYASVAPLSWLINLICRMVGKPEPLPRSHQVMLFWAGLRGAVAFALASSLSGESGSAMRTTILAVVVLTVLIFGGTTNRMLQVLNIKTGVEEPGDSCSEDEQDIDPSYFSSAERLRRQRDLQRRKQRRQQRQHQADEAEEHLLMMDEENDPFDHRNNSNDDDDDGDDAFFSHHSHGPRGSASNGAQRRYRQQDPSDVSIGGLLSGPLGAPIDEPSPPHWFMSFDDKWLKPLLTKKHVQARNQTLAEYWREKRKKMERANQDMLAGIRDLSFDGGVSTPVHYDGGRRRHDDSDDAVTLKSMYANHPSPQEEASSPNEAGEWAQQASDRNIFDSPSRIVIGSGRVFGRSTSSPPG</sequence>
<accession>A0A1X2GK59</accession>
<dbReference type="InterPro" id="IPR004709">
    <property type="entry name" value="NaH_exchanger"/>
</dbReference>
<keyword evidence="4 11" id="KW-1133">Transmembrane helix</keyword>
<dbReference type="AlphaFoldDB" id="A0A1X2GK59"/>
<dbReference type="GO" id="GO:0015385">
    <property type="term" value="F:sodium:proton antiporter activity"/>
    <property type="evidence" value="ECO:0007669"/>
    <property type="project" value="EnsemblFungi"/>
</dbReference>
<dbReference type="PRINTS" id="PR01084">
    <property type="entry name" value="NAHEXCHNGR"/>
</dbReference>
<dbReference type="GO" id="GO:0015386">
    <property type="term" value="F:potassium:proton antiporter activity"/>
    <property type="evidence" value="ECO:0007669"/>
    <property type="project" value="EnsemblFungi"/>
</dbReference>
<keyword evidence="9" id="KW-0050">Antiport</keyword>
<feature type="transmembrane region" description="Helical" evidence="11">
    <location>
        <begin position="257"/>
        <end position="275"/>
    </location>
</feature>
<name>A0A1X2GK59_9FUNG</name>
<feature type="compositionally biased region" description="Acidic residues" evidence="10">
    <location>
        <begin position="424"/>
        <end position="436"/>
    </location>
</feature>
<dbReference type="GO" id="GO:0005770">
    <property type="term" value="C:late endosome"/>
    <property type="evidence" value="ECO:0007669"/>
    <property type="project" value="EnsemblFungi"/>
</dbReference>
<evidence type="ECO:0000313" key="13">
    <source>
        <dbReference type="EMBL" id="ORX55681.1"/>
    </source>
</evidence>
<evidence type="ECO:0000256" key="7">
    <source>
        <dbReference type="ARBA" id="ARBA00023136"/>
    </source>
</evidence>
<evidence type="ECO:0000256" key="2">
    <source>
        <dbReference type="ARBA" id="ARBA00022448"/>
    </source>
</evidence>
<dbReference type="InterPro" id="IPR006153">
    <property type="entry name" value="Cation/H_exchanger_TM"/>
</dbReference>
<organism evidence="13 14">
    <name type="scientific">Hesseltinella vesiculosa</name>
    <dbReference type="NCBI Taxonomy" id="101127"/>
    <lineage>
        <taxon>Eukaryota</taxon>
        <taxon>Fungi</taxon>
        <taxon>Fungi incertae sedis</taxon>
        <taxon>Mucoromycota</taxon>
        <taxon>Mucoromycotina</taxon>
        <taxon>Mucoromycetes</taxon>
        <taxon>Mucorales</taxon>
        <taxon>Cunninghamellaceae</taxon>
        <taxon>Hesseltinella</taxon>
    </lineage>
</organism>
<dbReference type="InterPro" id="IPR018422">
    <property type="entry name" value="Cation/H_exchanger_CPA1"/>
</dbReference>
<feature type="transmembrane region" description="Helical" evidence="11">
    <location>
        <begin position="200"/>
        <end position="223"/>
    </location>
</feature>
<keyword evidence="7 11" id="KW-0472">Membrane</keyword>
<feature type="transmembrane region" description="Helical" evidence="11">
    <location>
        <begin position="67"/>
        <end position="84"/>
    </location>
</feature>
<feature type="region of interest" description="Disordered" evidence="10">
    <location>
        <begin position="610"/>
        <end position="665"/>
    </location>
</feature>
<dbReference type="Proteomes" id="UP000242146">
    <property type="component" value="Unassembled WGS sequence"/>
</dbReference>
<reference evidence="13 14" key="1">
    <citation type="submission" date="2016-07" db="EMBL/GenBank/DDBJ databases">
        <title>Pervasive Adenine N6-methylation of Active Genes in Fungi.</title>
        <authorList>
            <consortium name="DOE Joint Genome Institute"/>
            <person name="Mondo S.J."/>
            <person name="Dannebaum R.O."/>
            <person name="Kuo R.C."/>
            <person name="Labutti K."/>
            <person name="Haridas S."/>
            <person name="Kuo A."/>
            <person name="Salamov A."/>
            <person name="Ahrendt S.R."/>
            <person name="Lipzen A."/>
            <person name="Sullivan W."/>
            <person name="Andreopoulos W.B."/>
            <person name="Clum A."/>
            <person name="Lindquist E."/>
            <person name="Daum C."/>
            <person name="Ramamoorthy G.K."/>
            <person name="Gryganskyi A."/>
            <person name="Culley D."/>
            <person name="Magnuson J.K."/>
            <person name="James T.Y."/>
            <person name="O'Malley M.A."/>
            <person name="Stajich J.E."/>
            <person name="Spatafora J.W."/>
            <person name="Visel A."/>
            <person name="Grigoriev I.V."/>
        </authorList>
    </citation>
    <scope>NUCLEOTIDE SEQUENCE [LARGE SCALE GENOMIC DNA]</scope>
    <source>
        <strain evidence="13 14">NRRL 3301</strain>
    </source>
</reference>
<feature type="transmembrane region" description="Helical" evidence="11">
    <location>
        <begin position="365"/>
        <end position="383"/>
    </location>
</feature>
<evidence type="ECO:0000256" key="11">
    <source>
        <dbReference type="SAM" id="Phobius"/>
    </source>
</evidence>
<feature type="transmembrane region" description="Helical" evidence="11">
    <location>
        <begin position="36"/>
        <end position="55"/>
    </location>
</feature>
<evidence type="ECO:0000256" key="9">
    <source>
        <dbReference type="RuleBase" id="RU003722"/>
    </source>
</evidence>
<evidence type="ECO:0000256" key="8">
    <source>
        <dbReference type="ARBA" id="ARBA00023201"/>
    </source>
</evidence>
<dbReference type="GO" id="GO:0007035">
    <property type="term" value="P:vacuolar acidification"/>
    <property type="evidence" value="ECO:0007669"/>
    <property type="project" value="EnsemblFungi"/>
</dbReference>
<feature type="compositionally biased region" description="Basic and acidic residues" evidence="10">
    <location>
        <begin position="445"/>
        <end position="455"/>
    </location>
</feature>
<evidence type="ECO:0000256" key="4">
    <source>
        <dbReference type="ARBA" id="ARBA00022989"/>
    </source>
</evidence>
<dbReference type="PANTHER" id="PTHR10110">
    <property type="entry name" value="SODIUM/HYDROGEN EXCHANGER"/>
    <property type="match status" value="1"/>
</dbReference>
<feature type="transmembrane region" description="Helical" evidence="11">
    <location>
        <begin position="6"/>
        <end position="24"/>
    </location>
</feature>
<keyword evidence="3 9" id="KW-0812">Transmembrane</keyword>
<comment type="subcellular location">
    <subcellularLocation>
        <location evidence="1">Membrane</location>
        <topology evidence="1">Multi-pass membrane protein</topology>
    </subcellularLocation>
</comment>
<dbReference type="GO" id="GO:0000329">
    <property type="term" value="C:fungal-type vacuole membrane"/>
    <property type="evidence" value="ECO:0007669"/>
    <property type="project" value="EnsemblFungi"/>
</dbReference>
<dbReference type="NCBIfam" id="TIGR00840">
    <property type="entry name" value="b_cpa1"/>
    <property type="match status" value="1"/>
</dbReference>
<feature type="region of interest" description="Disordered" evidence="10">
    <location>
        <begin position="423"/>
        <end position="542"/>
    </location>
</feature>
<feature type="transmembrane region" description="Helical" evidence="11">
    <location>
        <begin position="389"/>
        <end position="409"/>
    </location>
</feature>
<feature type="compositionally biased region" description="Basic and acidic residues" evidence="10">
    <location>
        <begin position="465"/>
        <end position="476"/>
    </location>
</feature>
<keyword evidence="6 9" id="KW-0406">Ion transport</keyword>
<proteinExistence type="inferred from homology"/>
<comment type="caution">
    <text evidence="13">The sequence shown here is derived from an EMBL/GenBank/DDBJ whole genome shotgun (WGS) entry which is preliminary data.</text>
</comment>
<keyword evidence="8 9" id="KW-0739">Sodium transport</keyword>
<keyword evidence="14" id="KW-1185">Reference proteome</keyword>
<protein>
    <recommendedName>
        <fullName evidence="9">Sodium/hydrogen exchanger</fullName>
    </recommendedName>
</protein>
<evidence type="ECO:0000313" key="14">
    <source>
        <dbReference type="Proteomes" id="UP000242146"/>
    </source>
</evidence>
<evidence type="ECO:0000256" key="1">
    <source>
        <dbReference type="ARBA" id="ARBA00004141"/>
    </source>
</evidence>
<dbReference type="OrthoDB" id="196264at2759"/>
<dbReference type="PANTHER" id="PTHR10110:SF187">
    <property type="entry name" value="SODIUM_HYDROGEN EXCHANGER"/>
    <property type="match status" value="1"/>
</dbReference>
<dbReference type="GO" id="GO:0005769">
    <property type="term" value="C:early endosome"/>
    <property type="evidence" value="ECO:0007669"/>
    <property type="project" value="EnsemblFungi"/>
</dbReference>
<evidence type="ECO:0000256" key="6">
    <source>
        <dbReference type="ARBA" id="ARBA00023065"/>
    </source>
</evidence>
<keyword evidence="2 9" id="KW-0813">Transport</keyword>
<evidence type="ECO:0000256" key="5">
    <source>
        <dbReference type="ARBA" id="ARBA00023053"/>
    </source>
</evidence>
<keyword evidence="5" id="KW-0915">Sodium</keyword>
<evidence type="ECO:0000256" key="10">
    <source>
        <dbReference type="SAM" id="MobiDB-lite"/>
    </source>
</evidence>
<evidence type="ECO:0000256" key="3">
    <source>
        <dbReference type="ARBA" id="ARBA00022692"/>
    </source>
</evidence>
<feature type="transmembrane region" description="Helical" evidence="11">
    <location>
        <begin position="319"/>
        <end position="344"/>
    </location>
</feature>
<feature type="compositionally biased region" description="Polar residues" evidence="10">
    <location>
        <begin position="637"/>
        <end position="647"/>
    </location>
</feature>
<comment type="similarity">
    <text evidence="9">Belongs to the monovalent cation:proton antiporter 1 (CPA1) transporter (TC 2.A.36) family.</text>
</comment>
<feature type="transmembrane region" description="Helical" evidence="11">
    <location>
        <begin position="96"/>
        <end position="121"/>
    </location>
</feature>
<dbReference type="Gene3D" id="6.10.140.1330">
    <property type="match status" value="1"/>
</dbReference>
<feature type="domain" description="Cation/H+ exchanger transmembrane" evidence="12">
    <location>
        <begin position="20"/>
        <end position="414"/>
    </location>
</feature>
<dbReference type="EMBL" id="MCGT01000011">
    <property type="protein sequence ID" value="ORX55681.1"/>
    <property type="molecule type" value="Genomic_DNA"/>
</dbReference>
<feature type="transmembrane region" description="Helical" evidence="11">
    <location>
        <begin position="133"/>
        <end position="152"/>
    </location>
</feature>
<dbReference type="GO" id="GO:0005802">
    <property type="term" value="C:trans-Golgi network"/>
    <property type="evidence" value="ECO:0007669"/>
    <property type="project" value="EnsemblFungi"/>
</dbReference>
<feature type="transmembrane region" description="Helical" evidence="11">
    <location>
        <begin position="287"/>
        <end position="307"/>
    </location>
</feature>
<dbReference type="STRING" id="101127.A0A1X2GK59"/>
<evidence type="ECO:0000259" key="12">
    <source>
        <dbReference type="Pfam" id="PF00999"/>
    </source>
</evidence>
<dbReference type="Pfam" id="PF00999">
    <property type="entry name" value="Na_H_Exchanger"/>
    <property type="match status" value="1"/>
</dbReference>
<gene>
    <name evidence="13" type="ORF">DM01DRAFT_1335079</name>
</gene>